<reference evidence="1" key="1">
    <citation type="journal article" date="2014" name="Int. J. Syst. Evol. Microbiol.">
        <title>Complete genome sequence of Corynebacterium casei LMG S-19264T (=DSM 44701T), isolated from a smear-ripened cheese.</title>
        <authorList>
            <consortium name="US DOE Joint Genome Institute (JGI-PGF)"/>
            <person name="Walter F."/>
            <person name="Albersmeier A."/>
            <person name="Kalinowski J."/>
            <person name="Ruckert C."/>
        </authorList>
    </citation>
    <scope>NUCLEOTIDE SEQUENCE</scope>
    <source>
        <strain evidence="1">CGMCC 1.3617</strain>
    </source>
</reference>
<evidence type="ECO:0000313" key="1">
    <source>
        <dbReference type="EMBL" id="GGJ07620.1"/>
    </source>
</evidence>
<reference evidence="1" key="2">
    <citation type="submission" date="2020-09" db="EMBL/GenBank/DDBJ databases">
        <authorList>
            <person name="Sun Q."/>
            <person name="Zhou Y."/>
        </authorList>
    </citation>
    <scope>NUCLEOTIDE SEQUENCE</scope>
    <source>
        <strain evidence="1">CGMCC 1.3617</strain>
    </source>
</reference>
<evidence type="ECO:0000313" key="2">
    <source>
        <dbReference type="Proteomes" id="UP000661507"/>
    </source>
</evidence>
<protein>
    <submittedName>
        <fullName evidence="1">Uncharacterized protein</fullName>
    </submittedName>
</protein>
<dbReference type="AlphaFoldDB" id="A0A917KD71"/>
<accession>A0A917KD71</accession>
<dbReference type="Proteomes" id="UP000661507">
    <property type="component" value="Unassembled WGS sequence"/>
</dbReference>
<sequence length="106" mass="11460">MIAGRSCGVRRDRQRPAHADMLALVVGVADVGLVGEAPALLVEQQRVRVPSVPQRVAGSEHLVGHVVALVLRSRPSRPQFSASTWRAVVTTFHAGRPVLSRSIEPR</sequence>
<name>A0A917KD71_9PROT</name>
<keyword evidence="2" id="KW-1185">Reference proteome</keyword>
<comment type="caution">
    <text evidence="1">The sequence shown here is derived from an EMBL/GenBank/DDBJ whole genome shotgun (WGS) entry which is preliminary data.</text>
</comment>
<gene>
    <name evidence="1" type="ORF">GCM10011320_13230</name>
</gene>
<dbReference type="EMBL" id="BMKW01000003">
    <property type="protein sequence ID" value="GGJ07620.1"/>
    <property type="molecule type" value="Genomic_DNA"/>
</dbReference>
<proteinExistence type="predicted"/>
<organism evidence="1 2">
    <name type="scientific">Neoroseomonas lacus</name>
    <dbReference type="NCBI Taxonomy" id="287609"/>
    <lineage>
        <taxon>Bacteria</taxon>
        <taxon>Pseudomonadati</taxon>
        <taxon>Pseudomonadota</taxon>
        <taxon>Alphaproteobacteria</taxon>
        <taxon>Acetobacterales</taxon>
        <taxon>Acetobacteraceae</taxon>
        <taxon>Neoroseomonas</taxon>
    </lineage>
</organism>